<dbReference type="Pfam" id="PF07690">
    <property type="entry name" value="MFS_1"/>
    <property type="match status" value="1"/>
</dbReference>
<dbReference type="Proteomes" id="UP000198866">
    <property type="component" value="Unassembled WGS sequence"/>
</dbReference>
<evidence type="ECO:0000256" key="2">
    <source>
        <dbReference type="ARBA" id="ARBA00022692"/>
    </source>
</evidence>
<gene>
    <name evidence="8" type="ORF">SAMN05192539_10066</name>
</gene>
<dbReference type="InterPro" id="IPR020846">
    <property type="entry name" value="MFS_dom"/>
</dbReference>
<feature type="domain" description="Major facilitator superfamily (MFS) profile" evidence="7">
    <location>
        <begin position="13"/>
        <end position="502"/>
    </location>
</feature>
<keyword evidence="9" id="KW-1185">Reference proteome</keyword>
<reference evidence="9" key="1">
    <citation type="submission" date="2016-10" db="EMBL/GenBank/DDBJ databases">
        <authorList>
            <person name="Varghese N."/>
            <person name="Submissions S."/>
        </authorList>
    </citation>
    <scope>NUCLEOTIDE SEQUENCE [LARGE SCALE GENOMIC DNA]</scope>
    <source>
        <strain evidence="9">LMG 26031</strain>
    </source>
</reference>
<dbReference type="STRING" id="667676.SAMN05192539_10066"/>
<organism evidence="8 9">
    <name type="scientific">Paraburkholderia diazotrophica</name>
    <dbReference type="NCBI Taxonomy" id="667676"/>
    <lineage>
        <taxon>Bacteria</taxon>
        <taxon>Pseudomonadati</taxon>
        <taxon>Pseudomonadota</taxon>
        <taxon>Betaproteobacteria</taxon>
        <taxon>Burkholderiales</taxon>
        <taxon>Burkholderiaceae</taxon>
        <taxon>Paraburkholderia</taxon>
    </lineage>
</organism>
<evidence type="ECO:0000256" key="5">
    <source>
        <dbReference type="SAM" id="MobiDB-lite"/>
    </source>
</evidence>
<proteinExistence type="predicted"/>
<dbReference type="RefSeq" id="WP_090864981.1">
    <property type="nucleotide sequence ID" value="NZ_FNYE01000006.1"/>
</dbReference>
<feature type="transmembrane region" description="Helical" evidence="6">
    <location>
        <begin position="83"/>
        <end position="106"/>
    </location>
</feature>
<feature type="compositionally biased region" description="Polar residues" evidence="5">
    <location>
        <begin position="517"/>
        <end position="527"/>
    </location>
</feature>
<feature type="transmembrane region" description="Helical" evidence="6">
    <location>
        <begin position="55"/>
        <end position="78"/>
    </location>
</feature>
<dbReference type="PROSITE" id="PS50850">
    <property type="entry name" value="MFS"/>
    <property type="match status" value="1"/>
</dbReference>
<sequence length="527" mass="55170">MRNPAVETNSPTERILILVAVCLAGLSMPVSFTGPAIALPAIARALDGSPLALNWVTNAFMLGFGSCLLVAGTCADLFGRKRVFLCGTLGFALSSIVATRASSMLALDLLRALQGVASATALSAGAAALAQEFEGEARTRAFSVLGTTFGVGLAFGPIVAGALIANFGWRSVFWSVTVITLTALCVGAKCIRETRDPGATGLDLPGAATFTCGLTLFTYAVLRVPDSRWTSPLVLGLLAASAVVTAIFVLVETRVRRPMLDLSLFRYPRFIGVQFLAAAPAYSYVVLLVLLPVRFIGIEGYSSVAAGQMMFALSAPMLVIPMLAGYLTRWFTAGVISGAGLLLCACGQFWLAQCEQGQPIAHMLMAMFLIGVGVSFPWGLMDGLAVSVVPKERAGMATGIFNTTRVAGEGIALAIVSALLASFVETKLRGTAFASVDARILAEAASRLVMGDLSTAVTMLAHATTADLVKLYGAAFRLLLYVLAGITVLSAVMVFGFLSHSKLPHLQEQEPDVEPASRQSRTGAAVQ</sequence>
<feature type="transmembrane region" description="Helical" evidence="6">
    <location>
        <begin position="330"/>
        <end position="351"/>
    </location>
</feature>
<feature type="region of interest" description="Disordered" evidence="5">
    <location>
        <begin position="508"/>
        <end position="527"/>
    </location>
</feature>
<dbReference type="AlphaFoldDB" id="A0A1H6VS96"/>
<dbReference type="GO" id="GO:0022857">
    <property type="term" value="F:transmembrane transporter activity"/>
    <property type="evidence" value="ECO:0007669"/>
    <property type="project" value="InterPro"/>
</dbReference>
<evidence type="ECO:0000256" key="1">
    <source>
        <dbReference type="ARBA" id="ARBA00004141"/>
    </source>
</evidence>
<dbReference type="CDD" id="cd17321">
    <property type="entry name" value="MFS_MMR_MDR_like"/>
    <property type="match status" value="1"/>
</dbReference>
<dbReference type="EMBL" id="FNYE01000006">
    <property type="protein sequence ID" value="SEJ02895.1"/>
    <property type="molecule type" value="Genomic_DNA"/>
</dbReference>
<feature type="transmembrane region" description="Helical" evidence="6">
    <location>
        <begin position="233"/>
        <end position="251"/>
    </location>
</feature>
<dbReference type="SUPFAM" id="SSF103473">
    <property type="entry name" value="MFS general substrate transporter"/>
    <property type="match status" value="1"/>
</dbReference>
<feature type="transmembrane region" description="Helical" evidence="6">
    <location>
        <begin position="142"/>
        <end position="165"/>
    </location>
</feature>
<feature type="transmembrane region" description="Helical" evidence="6">
    <location>
        <begin position="305"/>
        <end position="323"/>
    </location>
</feature>
<protein>
    <submittedName>
        <fullName evidence="8">Sugar phosphate permease</fullName>
    </submittedName>
</protein>
<feature type="transmembrane region" description="Helical" evidence="6">
    <location>
        <begin position="271"/>
        <end position="293"/>
    </location>
</feature>
<dbReference type="Gene3D" id="1.20.1720.10">
    <property type="entry name" value="Multidrug resistance protein D"/>
    <property type="match status" value="1"/>
</dbReference>
<feature type="transmembrane region" description="Helical" evidence="6">
    <location>
        <begin position="202"/>
        <end position="221"/>
    </location>
</feature>
<evidence type="ECO:0000256" key="6">
    <source>
        <dbReference type="SAM" id="Phobius"/>
    </source>
</evidence>
<comment type="subcellular location">
    <subcellularLocation>
        <location evidence="1">Membrane</location>
        <topology evidence="1">Multi-pass membrane protein</topology>
    </subcellularLocation>
</comment>
<dbReference type="PROSITE" id="PS00216">
    <property type="entry name" value="SUGAR_TRANSPORT_1"/>
    <property type="match status" value="1"/>
</dbReference>
<evidence type="ECO:0000313" key="8">
    <source>
        <dbReference type="EMBL" id="SEJ02895.1"/>
    </source>
</evidence>
<keyword evidence="4 6" id="KW-0472">Membrane</keyword>
<dbReference type="Gene3D" id="1.20.1250.20">
    <property type="entry name" value="MFS general substrate transporter like domains"/>
    <property type="match status" value="1"/>
</dbReference>
<feature type="transmembrane region" description="Helical" evidence="6">
    <location>
        <begin position="112"/>
        <end position="130"/>
    </location>
</feature>
<dbReference type="GO" id="GO:0016020">
    <property type="term" value="C:membrane"/>
    <property type="evidence" value="ECO:0007669"/>
    <property type="project" value="UniProtKB-SubCell"/>
</dbReference>
<evidence type="ECO:0000313" key="9">
    <source>
        <dbReference type="Proteomes" id="UP000198866"/>
    </source>
</evidence>
<feature type="transmembrane region" description="Helical" evidence="6">
    <location>
        <begin position="478"/>
        <end position="498"/>
    </location>
</feature>
<name>A0A1H6VS96_9BURK</name>
<keyword evidence="3 6" id="KW-1133">Transmembrane helix</keyword>
<dbReference type="InterPro" id="IPR036259">
    <property type="entry name" value="MFS_trans_sf"/>
</dbReference>
<dbReference type="PANTHER" id="PTHR42718">
    <property type="entry name" value="MAJOR FACILITATOR SUPERFAMILY MULTIDRUG TRANSPORTER MFSC"/>
    <property type="match status" value="1"/>
</dbReference>
<dbReference type="InterPro" id="IPR005829">
    <property type="entry name" value="Sugar_transporter_CS"/>
</dbReference>
<dbReference type="PANTHER" id="PTHR42718:SF49">
    <property type="entry name" value="EXPORT PROTEIN"/>
    <property type="match status" value="1"/>
</dbReference>
<accession>A0A1H6VS96</accession>
<dbReference type="OrthoDB" id="9807274at2"/>
<evidence type="ECO:0000259" key="7">
    <source>
        <dbReference type="PROSITE" id="PS50850"/>
    </source>
</evidence>
<evidence type="ECO:0000256" key="3">
    <source>
        <dbReference type="ARBA" id="ARBA00022989"/>
    </source>
</evidence>
<evidence type="ECO:0000256" key="4">
    <source>
        <dbReference type="ARBA" id="ARBA00023136"/>
    </source>
</evidence>
<feature type="transmembrane region" description="Helical" evidence="6">
    <location>
        <begin position="406"/>
        <end position="424"/>
    </location>
</feature>
<dbReference type="InterPro" id="IPR011701">
    <property type="entry name" value="MFS"/>
</dbReference>
<feature type="transmembrane region" description="Helical" evidence="6">
    <location>
        <begin position="363"/>
        <end position="385"/>
    </location>
</feature>
<keyword evidence="2 6" id="KW-0812">Transmembrane</keyword>